<dbReference type="GO" id="GO:0046872">
    <property type="term" value="F:metal ion binding"/>
    <property type="evidence" value="ECO:0007669"/>
    <property type="project" value="UniProtKB-KW"/>
</dbReference>
<dbReference type="GO" id="GO:0019684">
    <property type="term" value="P:photosynthesis, light reaction"/>
    <property type="evidence" value="ECO:0007669"/>
    <property type="project" value="UniProtKB-ARBA"/>
</dbReference>
<dbReference type="Gene3D" id="1.10.8.60">
    <property type="match status" value="1"/>
</dbReference>
<dbReference type="FunFam" id="3.40.50.300:FF:000001">
    <property type="entry name" value="ATP-dependent zinc metalloprotease FtsH"/>
    <property type="match status" value="1"/>
</dbReference>
<keyword evidence="13" id="KW-0862">Zinc</keyword>
<dbReference type="GO" id="GO:0004222">
    <property type="term" value="F:metalloendopeptidase activity"/>
    <property type="evidence" value="ECO:0007669"/>
    <property type="project" value="InterPro"/>
</dbReference>
<evidence type="ECO:0000259" key="20">
    <source>
        <dbReference type="SMART" id="SM00382"/>
    </source>
</evidence>
<dbReference type="InterPro" id="IPR005936">
    <property type="entry name" value="FtsH"/>
</dbReference>
<dbReference type="STRING" id="3088.A0A383WQ51"/>
<comment type="subcellular location">
    <subcellularLocation>
        <location evidence="3">Membrane</location>
    </subcellularLocation>
    <subcellularLocation>
        <location evidence="2">Plastid</location>
        <location evidence="2">Chloroplast</location>
    </subcellularLocation>
</comment>
<dbReference type="FunFam" id="1.20.58.760:FF:000001">
    <property type="entry name" value="ATP-dependent zinc metalloprotease FtsH"/>
    <property type="match status" value="1"/>
</dbReference>
<evidence type="ECO:0000256" key="3">
    <source>
        <dbReference type="ARBA" id="ARBA00004370"/>
    </source>
</evidence>
<dbReference type="InterPro" id="IPR000642">
    <property type="entry name" value="Peptidase_M41"/>
</dbReference>
<dbReference type="InterPro" id="IPR037219">
    <property type="entry name" value="Peptidase_M41-like"/>
</dbReference>
<dbReference type="PANTHER" id="PTHR23076:SF113">
    <property type="entry name" value="ATP-DEPENDENT ZINC METALLOPROTEASE FTSH 1, CHLOROPLASTIC-RELATED"/>
    <property type="match status" value="1"/>
</dbReference>
<keyword evidence="14" id="KW-0067">ATP-binding</keyword>
<dbReference type="InterPro" id="IPR041569">
    <property type="entry name" value="AAA_lid_3"/>
</dbReference>
<keyword evidence="23" id="KW-1185">Reference proteome</keyword>
<comment type="similarity">
    <text evidence="5">In the N-terminal section; belongs to the AAA ATPase family.</text>
</comment>
<evidence type="ECO:0000313" key="23">
    <source>
        <dbReference type="Proteomes" id="UP000256970"/>
    </source>
</evidence>
<keyword evidence="10" id="KW-0479">Metal-binding</keyword>
<keyword evidence="7" id="KW-0934">Plastid</keyword>
<evidence type="ECO:0000256" key="2">
    <source>
        <dbReference type="ARBA" id="ARBA00004229"/>
    </source>
</evidence>
<dbReference type="Proteomes" id="UP000256970">
    <property type="component" value="Unassembled WGS sequence"/>
</dbReference>
<dbReference type="AlphaFoldDB" id="A0A383WQ51"/>
<accession>A0A383WQ51</accession>
<dbReference type="Gene3D" id="3.40.50.300">
    <property type="entry name" value="P-loop containing nucleotide triphosphate hydrolases"/>
    <property type="match status" value="1"/>
</dbReference>
<evidence type="ECO:0000256" key="16">
    <source>
        <dbReference type="ARBA" id="ARBA00022989"/>
    </source>
</evidence>
<evidence type="ECO:0000256" key="8">
    <source>
        <dbReference type="ARBA" id="ARBA00022670"/>
    </source>
</evidence>
<dbReference type="Gene3D" id="3.30.720.210">
    <property type="match status" value="1"/>
</dbReference>
<dbReference type="Pfam" id="PF01434">
    <property type="entry name" value="Peptidase_M41"/>
    <property type="match status" value="1"/>
</dbReference>
<dbReference type="SUPFAM" id="SSF52540">
    <property type="entry name" value="P-loop containing nucleoside triphosphate hydrolases"/>
    <property type="match status" value="1"/>
</dbReference>
<dbReference type="CDD" id="cd19501">
    <property type="entry name" value="RecA-like_FtsH"/>
    <property type="match status" value="1"/>
</dbReference>
<dbReference type="GO" id="GO:0009535">
    <property type="term" value="C:chloroplast thylakoid membrane"/>
    <property type="evidence" value="ECO:0007669"/>
    <property type="project" value="TreeGrafter"/>
</dbReference>
<dbReference type="NCBIfam" id="TIGR01241">
    <property type="entry name" value="FtsH_fam"/>
    <property type="match status" value="1"/>
</dbReference>
<dbReference type="Pfam" id="PF00004">
    <property type="entry name" value="AAA"/>
    <property type="match status" value="1"/>
</dbReference>
<dbReference type="FunFam" id="3.30.720.210:FF:000003">
    <property type="entry name" value="ATP-dependent zinc metalloprotease FTSH, chloroplastic"/>
    <property type="match status" value="1"/>
</dbReference>
<dbReference type="GO" id="GO:0005524">
    <property type="term" value="F:ATP binding"/>
    <property type="evidence" value="ECO:0007669"/>
    <property type="project" value="UniProtKB-KW"/>
</dbReference>
<dbReference type="PANTHER" id="PTHR23076">
    <property type="entry name" value="METALLOPROTEASE M41 FTSH"/>
    <property type="match status" value="1"/>
</dbReference>
<feature type="domain" description="AAA+ ATPase" evidence="20">
    <location>
        <begin position="288"/>
        <end position="427"/>
    </location>
</feature>
<evidence type="ECO:0000256" key="12">
    <source>
        <dbReference type="ARBA" id="ARBA00022801"/>
    </source>
</evidence>
<keyword evidence="17" id="KW-0482">Metalloprotease</keyword>
<evidence type="ECO:0000256" key="7">
    <source>
        <dbReference type="ARBA" id="ARBA00022640"/>
    </source>
</evidence>
<gene>
    <name evidence="21" type="ORF">BQ4739_LOCUS19661</name>
    <name evidence="22" type="ORF">BQ4739_LOCUS19672</name>
</gene>
<organism evidence="21 23">
    <name type="scientific">Tetradesmus obliquus</name>
    <name type="common">Green alga</name>
    <name type="synonym">Acutodesmus obliquus</name>
    <dbReference type="NCBI Taxonomy" id="3088"/>
    <lineage>
        <taxon>Eukaryota</taxon>
        <taxon>Viridiplantae</taxon>
        <taxon>Chlorophyta</taxon>
        <taxon>core chlorophytes</taxon>
        <taxon>Chlorophyceae</taxon>
        <taxon>CS clade</taxon>
        <taxon>Sphaeropleales</taxon>
        <taxon>Scenedesmaceae</taxon>
        <taxon>Tetradesmus</taxon>
    </lineage>
</organism>
<evidence type="ECO:0000256" key="10">
    <source>
        <dbReference type="ARBA" id="ARBA00022723"/>
    </source>
</evidence>
<evidence type="ECO:0000256" key="6">
    <source>
        <dbReference type="ARBA" id="ARBA00022528"/>
    </source>
</evidence>
<evidence type="ECO:0000256" key="18">
    <source>
        <dbReference type="ARBA" id="ARBA00023136"/>
    </source>
</evidence>
<reference evidence="21 23" key="1">
    <citation type="submission" date="2016-10" db="EMBL/GenBank/DDBJ databases">
        <authorList>
            <person name="Cai Z."/>
        </authorList>
    </citation>
    <scope>NUCLEOTIDE SEQUENCE [LARGE SCALE GENOMIC DNA]</scope>
</reference>
<keyword evidence="12" id="KW-0378">Hydrolase</keyword>
<evidence type="ECO:0000256" key="17">
    <source>
        <dbReference type="ARBA" id="ARBA00023049"/>
    </source>
</evidence>
<dbReference type="PROSITE" id="PS00674">
    <property type="entry name" value="AAA"/>
    <property type="match status" value="1"/>
</dbReference>
<evidence type="ECO:0000256" key="4">
    <source>
        <dbReference type="ARBA" id="ARBA00010044"/>
    </source>
</evidence>
<name>A0A383WQ51_TETOB</name>
<proteinExistence type="inferred from homology"/>
<dbReference type="SMART" id="SM00382">
    <property type="entry name" value="AAA"/>
    <property type="match status" value="1"/>
</dbReference>
<comment type="similarity">
    <text evidence="4">In the C-terminal section; belongs to the peptidase M41 family.</text>
</comment>
<dbReference type="GO" id="GO:0003729">
    <property type="term" value="F:mRNA binding"/>
    <property type="evidence" value="ECO:0007669"/>
    <property type="project" value="UniProtKB-ARBA"/>
</dbReference>
<evidence type="ECO:0000256" key="5">
    <source>
        <dbReference type="ARBA" id="ARBA00010550"/>
    </source>
</evidence>
<dbReference type="InterPro" id="IPR003959">
    <property type="entry name" value="ATPase_AAA_core"/>
</dbReference>
<dbReference type="Gene3D" id="1.20.58.760">
    <property type="entry name" value="Peptidase M41"/>
    <property type="match status" value="1"/>
</dbReference>
<dbReference type="InterPro" id="IPR003593">
    <property type="entry name" value="AAA+_ATPase"/>
</dbReference>
<sequence>MQATRLSSGRGVANAKAAENASRLRAAFGLPKIQRRSMAKCSAQQLSNQMATELVQKLPVAALAGLVASLSAVNPAAAADFAPAPNTSNTIVAEQNQAASSFTFQGETTNAPAVRDENALPEGTQWRYSEFVSAVEQGKVERVRFSKDGTMLQLTAIDGRRATVVLPNDPDLVDILARNGVDISVSEGDQQGNYVALLGNILFPLIAFGGLFFLFRRAQGGGGGAGGPMGGMGGPMEFGRSKSKFQEVPETGVTFADVAGCDGAKLELQEVVDFLKNPDKYTALGAKIPKGCLLVGPPGTGKTLLAKAVAGEAGTPFFSCAASEFVELFVGVGASRVRDLFEKAKAKAPCIIFIDEIDAVGRQRGAGMGGGNDEREQTINQLLTEMDGFEGNTGVIVLAATNRPDVLDQALLRPGRFDRQVTVDRPDVQGRVAILKVHGRGKALGKDVDLEKIARRTPGFTGADLQNLMNEAAILAARRSLKEISKEEIADALERIIAGPEKKGAVMSDKKRKLVAYHEAGHALVGALMPEYDPVTKISIVPRGAAGGLTFFAPSEERLESGLYSRTYFENQMAVALGGRVAEELIFGEDDITTGASGDFQQVTRTARLMVTQLGFSKKLGQIAWSSGGGNTFLGGSMAQPSDFSMKTADEVDAEVKDLVERAYRRAKDLVQSNIDILHKTAAVLMEKENIDGDEFQQIILESQASQYLKGDAPGVSIPYQAV</sequence>
<evidence type="ECO:0000313" key="21">
    <source>
        <dbReference type="EMBL" id="SZX79382.1"/>
    </source>
</evidence>
<keyword evidence="6" id="KW-0150">Chloroplast</keyword>
<evidence type="ECO:0000313" key="22">
    <source>
        <dbReference type="EMBL" id="SZX79393.1"/>
    </source>
</evidence>
<protein>
    <recommendedName>
        <fullName evidence="20">AAA+ ATPase domain-containing protein</fullName>
    </recommendedName>
</protein>
<keyword evidence="11" id="KW-0547">Nucleotide-binding</keyword>
<keyword evidence="16 19" id="KW-1133">Transmembrane helix</keyword>
<evidence type="ECO:0000256" key="15">
    <source>
        <dbReference type="ARBA" id="ARBA00022946"/>
    </source>
</evidence>
<keyword evidence="8" id="KW-0645">Protease</keyword>
<evidence type="ECO:0000256" key="9">
    <source>
        <dbReference type="ARBA" id="ARBA00022692"/>
    </source>
</evidence>
<dbReference type="SUPFAM" id="SSF140990">
    <property type="entry name" value="FtsH protease domain-like"/>
    <property type="match status" value="1"/>
</dbReference>
<feature type="transmembrane region" description="Helical" evidence="19">
    <location>
        <begin position="194"/>
        <end position="215"/>
    </location>
</feature>
<keyword evidence="15" id="KW-0809">Transit peptide</keyword>
<keyword evidence="18 19" id="KW-0472">Membrane</keyword>
<dbReference type="EMBL" id="FNXT01001364">
    <property type="protein sequence ID" value="SZX79382.1"/>
    <property type="molecule type" value="Genomic_DNA"/>
</dbReference>
<dbReference type="FunFam" id="1.10.8.60:FF:000001">
    <property type="entry name" value="ATP-dependent zinc metalloprotease FtsH"/>
    <property type="match status" value="1"/>
</dbReference>
<evidence type="ECO:0000256" key="11">
    <source>
        <dbReference type="ARBA" id="ARBA00022741"/>
    </source>
</evidence>
<dbReference type="GO" id="GO:0016887">
    <property type="term" value="F:ATP hydrolysis activity"/>
    <property type="evidence" value="ECO:0007669"/>
    <property type="project" value="InterPro"/>
</dbReference>
<dbReference type="GO" id="GO:0010304">
    <property type="term" value="P:PSII associated light-harvesting complex II catabolic process"/>
    <property type="evidence" value="ECO:0007669"/>
    <property type="project" value="UniProtKB-ARBA"/>
</dbReference>
<dbReference type="GO" id="GO:0004176">
    <property type="term" value="F:ATP-dependent peptidase activity"/>
    <property type="evidence" value="ECO:0007669"/>
    <property type="project" value="InterPro"/>
</dbReference>
<comment type="cofactor">
    <cofactor evidence="1">
        <name>Zn(2+)</name>
        <dbReference type="ChEBI" id="CHEBI:29105"/>
    </cofactor>
</comment>
<dbReference type="Pfam" id="PF17862">
    <property type="entry name" value="AAA_lid_3"/>
    <property type="match status" value="1"/>
</dbReference>
<dbReference type="HAMAP" id="MF_01458">
    <property type="entry name" value="FtsH"/>
    <property type="match status" value="1"/>
</dbReference>
<evidence type="ECO:0000256" key="13">
    <source>
        <dbReference type="ARBA" id="ARBA00022833"/>
    </source>
</evidence>
<dbReference type="GO" id="GO:0006508">
    <property type="term" value="P:proteolysis"/>
    <property type="evidence" value="ECO:0007669"/>
    <property type="project" value="UniProtKB-KW"/>
</dbReference>
<dbReference type="InterPro" id="IPR003960">
    <property type="entry name" value="ATPase_AAA_CS"/>
</dbReference>
<evidence type="ECO:0000256" key="1">
    <source>
        <dbReference type="ARBA" id="ARBA00001947"/>
    </source>
</evidence>
<keyword evidence="9 19" id="KW-0812">Transmembrane</keyword>
<evidence type="ECO:0000256" key="14">
    <source>
        <dbReference type="ARBA" id="ARBA00022840"/>
    </source>
</evidence>
<dbReference type="InterPro" id="IPR027417">
    <property type="entry name" value="P-loop_NTPase"/>
</dbReference>
<dbReference type="EMBL" id="FNXT01001364">
    <property type="protein sequence ID" value="SZX79393.1"/>
    <property type="molecule type" value="Genomic_DNA"/>
</dbReference>
<evidence type="ECO:0000256" key="19">
    <source>
        <dbReference type="SAM" id="Phobius"/>
    </source>
</evidence>